<dbReference type="CDD" id="cd00552">
    <property type="entry name" value="RaiA"/>
    <property type="match status" value="1"/>
</dbReference>
<sequence>MNININFTGIDPTEAIKEYITEKVESLTTFFDHIDSADIDVGMKSQHHQKGSVYYAEFKLQIPGRPSLYLSKEAEDLYKAIDKVKDHMKVELEKVKGKMHQIDREELRDVKGYDADA</sequence>
<dbReference type="EMBL" id="PFRH01000051">
    <property type="protein sequence ID" value="PJC52717.1"/>
    <property type="molecule type" value="Genomic_DNA"/>
</dbReference>
<dbReference type="AlphaFoldDB" id="A0A2M8FAH2"/>
<protein>
    <submittedName>
        <fullName evidence="1">Ribosomal subunit interface protein</fullName>
    </submittedName>
</protein>
<dbReference type="NCBIfam" id="TIGR00741">
    <property type="entry name" value="yfiA"/>
    <property type="match status" value="1"/>
</dbReference>
<evidence type="ECO:0000313" key="2">
    <source>
        <dbReference type="Proteomes" id="UP000231456"/>
    </source>
</evidence>
<reference evidence="2" key="1">
    <citation type="submission" date="2017-09" db="EMBL/GenBank/DDBJ databases">
        <title>Depth-based differentiation of microbial function through sediment-hosted aquifers and enrichment of novel symbionts in the deep terrestrial subsurface.</title>
        <authorList>
            <person name="Probst A.J."/>
            <person name="Ladd B."/>
            <person name="Jarett J.K."/>
            <person name="Geller-Mcgrath D.E."/>
            <person name="Sieber C.M.K."/>
            <person name="Emerson J.B."/>
            <person name="Anantharaman K."/>
            <person name="Thomas B.C."/>
            <person name="Malmstrom R."/>
            <person name="Stieglmeier M."/>
            <person name="Klingl A."/>
            <person name="Woyke T."/>
            <person name="Ryan C.M."/>
            <person name="Banfield J.F."/>
        </authorList>
    </citation>
    <scope>NUCLEOTIDE SEQUENCE [LARGE SCALE GENOMIC DNA]</scope>
</reference>
<comment type="caution">
    <text evidence="1">The sequence shown here is derived from an EMBL/GenBank/DDBJ whole genome shotgun (WGS) entry which is preliminary data.</text>
</comment>
<dbReference type="InterPro" id="IPR003489">
    <property type="entry name" value="RHF/RaiA"/>
</dbReference>
<organism evidence="1 2">
    <name type="scientific">Candidatus Magasanikbacteria bacterium CG_4_9_14_0_2_um_filter_42_11</name>
    <dbReference type="NCBI Taxonomy" id="1974643"/>
    <lineage>
        <taxon>Bacteria</taxon>
        <taxon>Candidatus Magasanikiibacteriota</taxon>
    </lineage>
</organism>
<dbReference type="SUPFAM" id="SSF69754">
    <property type="entry name" value="Ribosome binding protein Y (YfiA homologue)"/>
    <property type="match status" value="1"/>
</dbReference>
<dbReference type="Gene3D" id="3.30.160.100">
    <property type="entry name" value="Ribosome hibernation promotion factor-like"/>
    <property type="match status" value="1"/>
</dbReference>
<evidence type="ECO:0000313" key="1">
    <source>
        <dbReference type="EMBL" id="PJC52717.1"/>
    </source>
</evidence>
<dbReference type="Pfam" id="PF02482">
    <property type="entry name" value="Ribosomal_S30AE"/>
    <property type="match status" value="1"/>
</dbReference>
<dbReference type="InterPro" id="IPR036567">
    <property type="entry name" value="RHF-like"/>
</dbReference>
<proteinExistence type="predicted"/>
<accession>A0A2M8FAH2</accession>
<dbReference type="Proteomes" id="UP000231456">
    <property type="component" value="Unassembled WGS sequence"/>
</dbReference>
<gene>
    <name evidence="1" type="primary">raiA</name>
    <name evidence="1" type="ORF">CO030_01435</name>
</gene>
<name>A0A2M8FAH2_9BACT</name>